<dbReference type="AlphaFoldDB" id="A0A914MKN6"/>
<dbReference type="Proteomes" id="UP000887563">
    <property type="component" value="Unplaced"/>
</dbReference>
<accession>A0A914MKN6</accession>
<keyword evidence="2" id="KW-1185">Reference proteome</keyword>
<reference evidence="3" key="1">
    <citation type="submission" date="2022-11" db="UniProtKB">
        <authorList>
            <consortium name="WormBaseParasite"/>
        </authorList>
    </citation>
    <scope>IDENTIFICATION</scope>
</reference>
<feature type="region of interest" description="Disordered" evidence="1">
    <location>
        <begin position="22"/>
        <end position="77"/>
    </location>
</feature>
<sequence length="240" mass="28125">MTEEELKEKGLIEKMNEEMIRELEGEKSKLEEKNIKNEGEDKKKKMNNDEKKRNMNEEEEKKKDLKGEEEKNRDGVKEEVKVEKINDEVKKRVMIGGIGMIIQMKKEEMREDKGKINNEVELKEENEGDINSDEILIESALKERIENEKNNQDHNTSNNFCDGENMAYNVSYRGDSNTPRYFLNGKKFDCSLLSHLKRFNLTDRWNSGIDEGVNEGDKMVSVIFYKCLIRSLQESLSQNK</sequence>
<protein>
    <submittedName>
        <fullName evidence="3">Uncharacterized protein</fullName>
    </submittedName>
</protein>
<proteinExistence type="predicted"/>
<organism evidence="2 3">
    <name type="scientific">Meloidogyne incognita</name>
    <name type="common">Southern root-knot nematode worm</name>
    <name type="synonym">Oxyuris incognita</name>
    <dbReference type="NCBI Taxonomy" id="6306"/>
    <lineage>
        <taxon>Eukaryota</taxon>
        <taxon>Metazoa</taxon>
        <taxon>Ecdysozoa</taxon>
        <taxon>Nematoda</taxon>
        <taxon>Chromadorea</taxon>
        <taxon>Rhabditida</taxon>
        <taxon>Tylenchina</taxon>
        <taxon>Tylenchomorpha</taxon>
        <taxon>Tylenchoidea</taxon>
        <taxon>Meloidogynidae</taxon>
        <taxon>Meloidogyninae</taxon>
        <taxon>Meloidogyne</taxon>
        <taxon>Meloidogyne incognita group</taxon>
    </lineage>
</organism>
<evidence type="ECO:0000313" key="2">
    <source>
        <dbReference type="Proteomes" id="UP000887563"/>
    </source>
</evidence>
<evidence type="ECO:0000256" key="1">
    <source>
        <dbReference type="SAM" id="MobiDB-lite"/>
    </source>
</evidence>
<dbReference type="WBParaSite" id="Minc3s02086g28188">
    <property type="protein sequence ID" value="Minc3s02086g28188"/>
    <property type="gene ID" value="Minc3s02086g28188"/>
</dbReference>
<name>A0A914MKN6_MELIC</name>
<evidence type="ECO:0000313" key="3">
    <source>
        <dbReference type="WBParaSite" id="Minc3s02086g28188"/>
    </source>
</evidence>